<dbReference type="InterPro" id="IPR037755">
    <property type="entry name" value="Plc1_PH"/>
</dbReference>
<dbReference type="Pfam" id="PF00388">
    <property type="entry name" value="PI-PLC-X"/>
    <property type="match status" value="1"/>
</dbReference>
<dbReference type="SMART" id="SM00239">
    <property type="entry name" value="C2"/>
    <property type="match status" value="1"/>
</dbReference>
<dbReference type="Gene3D" id="3.20.20.190">
    <property type="entry name" value="Phosphatidylinositol (PI) phosphodiesterase"/>
    <property type="match status" value="2"/>
</dbReference>
<dbReference type="CDD" id="cd13360">
    <property type="entry name" value="PH_PLC_fungal"/>
    <property type="match status" value="1"/>
</dbReference>
<dbReference type="CDD" id="cd08598">
    <property type="entry name" value="PI-PLC1c_yeast"/>
    <property type="match status" value="1"/>
</dbReference>
<keyword evidence="3 6" id="KW-0442">Lipid degradation</keyword>
<dbReference type="InterPro" id="IPR001711">
    <property type="entry name" value="PLipase_C_Pinositol-sp_Y"/>
</dbReference>
<dbReference type="EC" id="3.1.4.11" evidence="1 6"/>
<dbReference type="Pfam" id="PF00387">
    <property type="entry name" value="PI-PLC-Y"/>
    <property type="match status" value="1"/>
</dbReference>
<dbReference type="PANTHER" id="PTHR10336">
    <property type="entry name" value="PHOSPHOINOSITIDE-SPECIFIC PHOSPHOLIPASE C FAMILY PROTEIN"/>
    <property type="match status" value="1"/>
</dbReference>
<dbReference type="SMART" id="SM00149">
    <property type="entry name" value="PLCYc"/>
    <property type="match status" value="1"/>
</dbReference>
<dbReference type="InterPro" id="IPR035892">
    <property type="entry name" value="C2_domain_sf"/>
</dbReference>
<dbReference type="Gene3D" id="2.30.29.30">
    <property type="entry name" value="Pleckstrin-homology domain (PH domain)/Phosphotyrosine-binding domain (PTB)"/>
    <property type="match status" value="1"/>
</dbReference>
<evidence type="ECO:0000256" key="4">
    <source>
        <dbReference type="ARBA" id="ARBA00023098"/>
    </source>
</evidence>
<dbReference type="PROSITE" id="PS50008">
    <property type="entry name" value="PIPLC_Y_DOMAIN"/>
    <property type="match status" value="1"/>
</dbReference>
<dbReference type="AlphaFoldDB" id="A0A9P4S974"/>
<dbReference type="SUPFAM" id="SSF50729">
    <property type="entry name" value="PH domain-like"/>
    <property type="match status" value="1"/>
</dbReference>
<dbReference type="Gene3D" id="2.60.40.150">
    <property type="entry name" value="C2 domain"/>
    <property type="match status" value="1"/>
</dbReference>
<dbReference type="InterPro" id="IPR002048">
    <property type="entry name" value="EF_hand_dom"/>
</dbReference>
<dbReference type="GO" id="GO:0048015">
    <property type="term" value="P:phosphatidylinositol-mediated signaling"/>
    <property type="evidence" value="ECO:0007669"/>
    <property type="project" value="TreeGrafter"/>
</dbReference>
<dbReference type="InterPro" id="IPR000909">
    <property type="entry name" value="PLipase_C_PInositol-sp_X_dom"/>
</dbReference>
<evidence type="ECO:0000259" key="9">
    <source>
        <dbReference type="PROSITE" id="PS50008"/>
    </source>
</evidence>
<feature type="region of interest" description="Disordered" evidence="7">
    <location>
        <begin position="96"/>
        <end position="156"/>
    </location>
</feature>
<dbReference type="GO" id="GO:0016042">
    <property type="term" value="P:lipid catabolic process"/>
    <property type="evidence" value="ECO:0007669"/>
    <property type="project" value="UniProtKB-KW"/>
</dbReference>
<feature type="region of interest" description="Disordered" evidence="7">
    <location>
        <begin position="59"/>
        <end position="80"/>
    </location>
</feature>
<accession>A0A9P4S974</accession>
<dbReference type="Gene3D" id="1.10.238.10">
    <property type="entry name" value="EF-hand"/>
    <property type="match status" value="1"/>
</dbReference>
<evidence type="ECO:0000256" key="1">
    <source>
        <dbReference type="ARBA" id="ARBA00012368"/>
    </source>
</evidence>
<feature type="compositionally biased region" description="Polar residues" evidence="7">
    <location>
        <begin position="17"/>
        <end position="32"/>
    </location>
</feature>
<sequence length="1082" mass="121433">MSNSTTNPSHPSPTLNGTAVSMTPPCQTTSLQNTPDCLHPMVHPRSSLPSHLILPDTPISPAFIPSSPPTSSPTAMSEAMAMTKSPNLIRRISHGARRVTQRRSSNSQANRDQSCGPVMLRRRSDSKGTSDIPADMSDLELDHPDEEDEDSSFGPYRSDYGYNSVGLSGFNSPQASVASLPEGPTRSPALEQGMVLVKVTKRKRKPMVFWLDYDSAKVSWQGSRKVKSIYIDDISDIRVGSEATVNREECGVDATMESGWFTIVHTDPDKSKGRTTKTMNLIAPDDLTFKLWTTHLNKVSRERIEIMVAIAEGSKEAIRKLWRSEMERTYNRFDVEEEKIDLATVRKLCRKLEINCADRTLKYRFENADSDGSGFLTFPQFECFVDQFKERKDITRIYHAFKHDKDLEMDMDSFFFFLQRSQGVDVHARRTYWEGVFRKFALRCRPKGSSLQDSSETLPLSMNNAGFQAFLLSDENSVLEGVPKSGSFKLDRPLNEYFINSSHNTYLTGRQIADRSSTEAYIMALQNGCRCIEIDCWDGPDGRPLVTHGRSLTSKVLFADCIAVIARYAFSASPYPLIISLEVHCNPEQQTIMTRIMKDVFGDKLLTKPIEQKSSALPSPEELKGKILIKVKGSHAKEEYPPVLESALSNRERSLSSPISRPIIMDTSTGPNSPLLGSPYNMSPPERAGSFFATPREWASSVGSPVSSAEDSDYLNPPKARKKAKPSKITKVLGELGVYTQGVTFSSFKDAGAKTFNHVFSLSEGTFKKAAGNEQDAIACLEKHNKHHLMRVYPGFYRVSSDNFNPLKPWRHGVQMSALNWQTYDIPMQLNQAMFAAGADRTGYVLKPKELRPPEDAKDILREITGRKIKTQVKFSVEIVSVQQLPRPRNLNHDANLNPYVMFEMYSAEDKGSANAYSQGGIDDWPKDDNVSGIDSPLRRRTHIAEGNGFDPMFNETIAMSVETKNPSLIFVRWTIYNSSEKNRLPHLEDKSVPLATYTAKLSSLREGYRHLRLYDATGTPYMFSSLFVKIKKERPVNLEENPSSPSGQESSRGIFQKLLSRTPSGRKKERGNFSRSNTLDR</sequence>
<feature type="region of interest" description="Disordered" evidence="7">
    <location>
        <begin position="1038"/>
        <end position="1082"/>
    </location>
</feature>
<dbReference type="EMBL" id="MU006097">
    <property type="protein sequence ID" value="KAF2838426.1"/>
    <property type="molecule type" value="Genomic_DNA"/>
</dbReference>
<evidence type="ECO:0000256" key="2">
    <source>
        <dbReference type="ARBA" id="ARBA00022801"/>
    </source>
</evidence>
<feature type="region of interest" description="Disordered" evidence="7">
    <location>
        <begin position="1"/>
        <end position="32"/>
    </location>
</feature>
<comment type="catalytic activity">
    <reaction evidence="6">
        <text>a 1,2-diacyl-sn-glycero-3-phospho-(1D-myo-inositol-4,5-bisphosphate) + H2O = 1D-myo-inositol 1,4,5-trisphosphate + a 1,2-diacyl-sn-glycerol + H(+)</text>
        <dbReference type="Rhea" id="RHEA:33179"/>
        <dbReference type="ChEBI" id="CHEBI:15377"/>
        <dbReference type="ChEBI" id="CHEBI:15378"/>
        <dbReference type="ChEBI" id="CHEBI:17815"/>
        <dbReference type="ChEBI" id="CHEBI:58456"/>
        <dbReference type="ChEBI" id="CHEBI:203600"/>
        <dbReference type="EC" id="3.1.4.11"/>
    </reaction>
</comment>
<dbReference type="GO" id="GO:0051209">
    <property type="term" value="P:release of sequestered calcium ion into cytosol"/>
    <property type="evidence" value="ECO:0007669"/>
    <property type="project" value="TreeGrafter"/>
</dbReference>
<dbReference type="InterPro" id="IPR000008">
    <property type="entry name" value="C2_dom"/>
</dbReference>
<dbReference type="SUPFAM" id="SSF51695">
    <property type="entry name" value="PLC-like phosphodiesterases"/>
    <property type="match status" value="1"/>
</dbReference>
<dbReference type="PRINTS" id="PR00390">
    <property type="entry name" value="PHPHLIPASEC"/>
</dbReference>
<protein>
    <recommendedName>
        <fullName evidence="1 6">Phosphoinositide phospholipase C</fullName>
        <ecNumber evidence="1 6">3.1.4.11</ecNumber>
    </recommendedName>
</protein>
<keyword evidence="12" id="KW-1185">Reference proteome</keyword>
<feature type="compositionally biased region" description="Acidic residues" evidence="7">
    <location>
        <begin position="137"/>
        <end position="151"/>
    </location>
</feature>
<dbReference type="GO" id="GO:0004435">
    <property type="term" value="F:phosphatidylinositol-4,5-bisphosphate phospholipase C activity"/>
    <property type="evidence" value="ECO:0007669"/>
    <property type="project" value="UniProtKB-EC"/>
</dbReference>
<dbReference type="OrthoDB" id="269822at2759"/>
<evidence type="ECO:0000256" key="3">
    <source>
        <dbReference type="ARBA" id="ARBA00022963"/>
    </source>
</evidence>
<dbReference type="SUPFAM" id="SSF47473">
    <property type="entry name" value="EF-hand"/>
    <property type="match status" value="1"/>
</dbReference>
<keyword evidence="4 6" id="KW-0443">Lipid metabolism</keyword>
<evidence type="ECO:0000259" key="8">
    <source>
        <dbReference type="PROSITE" id="PS50004"/>
    </source>
</evidence>
<dbReference type="CDD" id="cd16207">
    <property type="entry name" value="EFh_ScPlc1p_like"/>
    <property type="match status" value="1"/>
</dbReference>
<evidence type="ECO:0000256" key="7">
    <source>
        <dbReference type="SAM" id="MobiDB-lite"/>
    </source>
</evidence>
<dbReference type="PROSITE" id="PS50004">
    <property type="entry name" value="C2"/>
    <property type="match status" value="1"/>
</dbReference>
<dbReference type="InterPro" id="IPR017946">
    <property type="entry name" value="PLC-like_Pdiesterase_TIM-brl"/>
</dbReference>
<proteinExistence type="predicted"/>
<feature type="compositionally biased region" description="Polar residues" evidence="7">
    <location>
        <begin position="102"/>
        <end position="113"/>
    </location>
</feature>
<dbReference type="PANTHER" id="PTHR10336:SF36">
    <property type="entry name" value="1-PHOSPHATIDYLINOSITOL 4,5-BISPHOSPHATE PHOSPHODIESTERASE BETA-4"/>
    <property type="match status" value="1"/>
</dbReference>
<dbReference type="InterPro" id="IPR011992">
    <property type="entry name" value="EF-hand-dom_pair"/>
</dbReference>
<dbReference type="PROSITE" id="PS50222">
    <property type="entry name" value="EF_HAND_2"/>
    <property type="match status" value="1"/>
</dbReference>
<feature type="domain" description="EF-hand" evidence="10">
    <location>
        <begin position="356"/>
        <end position="391"/>
    </location>
</feature>
<feature type="region of interest" description="Disordered" evidence="7">
    <location>
        <begin position="701"/>
        <end position="726"/>
    </location>
</feature>
<keyword evidence="2 6" id="KW-0378">Hydrolase</keyword>
<dbReference type="SMART" id="SM00148">
    <property type="entry name" value="PLCXc"/>
    <property type="match status" value="1"/>
</dbReference>
<dbReference type="CDD" id="cd00275">
    <property type="entry name" value="C2_PLC_like"/>
    <property type="match status" value="1"/>
</dbReference>
<evidence type="ECO:0000256" key="5">
    <source>
        <dbReference type="ARBA" id="ARBA00023224"/>
    </source>
</evidence>
<evidence type="ECO:0000259" key="10">
    <source>
        <dbReference type="PROSITE" id="PS50222"/>
    </source>
</evidence>
<gene>
    <name evidence="11" type="ORF">M501DRAFT_1011964</name>
</gene>
<reference evidence="11" key="1">
    <citation type="journal article" date="2020" name="Stud. Mycol.">
        <title>101 Dothideomycetes genomes: a test case for predicting lifestyles and emergence of pathogens.</title>
        <authorList>
            <person name="Haridas S."/>
            <person name="Albert R."/>
            <person name="Binder M."/>
            <person name="Bloem J."/>
            <person name="Labutti K."/>
            <person name="Salamov A."/>
            <person name="Andreopoulos B."/>
            <person name="Baker S."/>
            <person name="Barry K."/>
            <person name="Bills G."/>
            <person name="Bluhm B."/>
            <person name="Cannon C."/>
            <person name="Castanera R."/>
            <person name="Culley D."/>
            <person name="Daum C."/>
            <person name="Ezra D."/>
            <person name="Gonzalez J."/>
            <person name="Henrissat B."/>
            <person name="Kuo A."/>
            <person name="Liang C."/>
            <person name="Lipzen A."/>
            <person name="Lutzoni F."/>
            <person name="Magnuson J."/>
            <person name="Mondo S."/>
            <person name="Nolan M."/>
            <person name="Ohm R."/>
            <person name="Pangilinan J."/>
            <person name="Park H.-J."/>
            <person name="Ramirez L."/>
            <person name="Alfaro M."/>
            <person name="Sun H."/>
            <person name="Tritt A."/>
            <person name="Yoshinaga Y."/>
            <person name="Zwiers L.-H."/>
            <person name="Turgeon B."/>
            <person name="Goodwin S."/>
            <person name="Spatafora J."/>
            <person name="Crous P."/>
            <person name="Grigoriev I."/>
        </authorList>
    </citation>
    <scope>NUCLEOTIDE SEQUENCE</scope>
    <source>
        <strain evidence="11">CBS 101060</strain>
    </source>
</reference>
<dbReference type="PROSITE" id="PS50007">
    <property type="entry name" value="PIPLC_X_DOMAIN"/>
    <property type="match status" value="1"/>
</dbReference>
<feature type="domain" description="PI-PLC Y-box" evidence="9">
    <location>
        <begin position="733"/>
        <end position="852"/>
    </location>
</feature>
<evidence type="ECO:0000313" key="11">
    <source>
        <dbReference type="EMBL" id="KAF2838426.1"/>
    </source>
</evidence>
<dbReference type="Proteomes" id="UP000799429">
    <property type="component" value="Unassembled WGS sequence"/>
</dbReference>
<feature type="compositionally biased region" description="Polar residues" evidence="7">
    <location>
        <begin position="1041"/>
        <end position="1064"/>
    </location>
</feature>
<dbReference type="GO" id="GO:0005509">
    <property type="term" value="F:calcium ion binding"/>
    <property type="evidence" value="ECO:0007669"/>
    <property type="project" value="InterPro"/>
</dbReference>
<feature type="compositionally biased region" description="Low complexity" evidence="7">
    <location>
        <begin position="1"/>
        <end position="16"/>
    </location>
</feature>
<feature type="domain" description="C2" evidence="8">
    <location>
        <begin position="853"/>
        <end position="1015"/>
    </location>
</feature>
<dbReference type="InterPro" id="IPR001192">
    <property type="entry name" value="PI-PLC_fam"/>
</dbReference>
<organism evidence="11 12">
    <name type="scientific">Patellaria atrata CBS 101060</name>
    <dbReference type="NCBI Taxonomy" id="1346257"/>
    <lineage>
        <taxon>Eukaryota</taxon>
        <taxon>Fungi</taxon>
        <taxon>Dikarya</taxon>
        <taxon>Ascomycota</taxon>
        <taxon>Pezizomycotina</taxon>
        <taxon>Dothideomycetes</taxon>
        <taxon>Dothideomycetes incertae sedis</taxon>
        <taxon>Patellariales</taxon>
        <taxon>Patellariaceae</taxon>
        <taxon>Patellaria</taxon>
    </lineage>
</organism>
<dbReference type="SUPFAM" id="SSF49562">
    <property type="entry name" value="C2 domain (Calcium/lipid-binding domain, CaLB)"/>
    <property type="match status" value="1"/>
</dbReference>
<comment type="caution">
    <text evidence="11">The sequence shown here is derived from an EMBL/GenBank/DDBJ whole genome shotgun (WGS) entry which is preliminary data.</text>
</comment>
<evidence type="ECO:0000313" key="12">
    <source>
        <dbReference type="Proteomes" id="UP000799429"/>
    </source>
</evidence>
<dbReference type="InterPro" id="IPR011993">
    <property type="entry name" value="PH-like_dom_sf"/>
</dbReference>
<name>A0A9P4S974_9PEZI</name>
<evidence type="ECO:0000256" key="6">
    <source>
        <dbReference type="RuleBase" id="RU361133"/>
    </source>
</evidence>
<keyword evidence="5" id="KW-0807">Transducer</keyword>